<dbReference type="AlphaFoldDB" id="A0A2Z3JIY3"/>
<dbReference type="KEGG" id="dez:DKM44_10260"/>
<keyword evidence="1" id="KW-0547">Nucleotide-binding</keyword>
<dbReference type="GO" id="GO:0004016">
    <property type="term" value="F:adenylate cyclase activity"/>
    <property type="evidence" value="ECO:0007669"/>
    <property type="project" value="TreeGrafter"/>
</dbReference>
<evidence type="ECO:0000259" key="3">
    <source>
        <dbReference type="SMART" id="SM01043"/>
    </source>
</evidence>
<dbReference type="SUPFAM" id="SSF46894">
    <property type="entry name" value="C-terminal effector domain of the bipartite response regulators"/>
    <property type="match status" value="1"/>
</dbReference>
<dbReference type="InterPro" id="IPR027417">
    <property type="entry name" value="P-loop_NTPase"/>
</dbReference>
<protein>
    <recommendedName>
        <fullName evidence="3">Bacterial transcriptional activator domain-containing protein</fullName>
    </recommendedName>
</protein>
<dbReference type="InterPro" id="IPR005158">
    <property type="entry name" value="BTAD"/>
</dbReference>
<gene>
    <name evidence="4" type="ORF">DKM44_10260</name>
</gene>
<dbReference type="GO" id="GO:0005737">
    <property type="term" value="C:cytoplasm"/>
    <property type="evidence" value="ECO:0007669"/>
    <property type="project" value="TreeGrafter"/>
</dbReference>
<organism evidence="4 5">
    <name type="scientific">Deinococcus irradiatisoli</name>
    <dbReference type="NCBI Taxonomy" id="2202254"/>
    <lineage>
        <taxon>Bacteria</taxon>
        <taxon>Thermotogati</taxon>
        <taxon>Deinococcota</taxon>
        <taxon>Deinococci</taxon>
        <taxon>Deinococcales</taxon>
        <taxon>Deinococcaceae</taxon>
        <taxon>Deinococcus</taxon>
    </lineage>
</organism>
<keyword evidence="2" id="KW-0067">ATP-binding</keyword>
<dbReference type="SMART" id="SM00028">
    <property type="entry name" value="TPR"/>
    <property type="match status" value="4"/>
</dbReference>
<reference evidence="4 5" key="1">
    <citation type="submission" date="2018-05" db="EMBL/GenBank/DDBJ databases">
        <title>Complete Genome Sequence of Deinococcus sp. strain 17bor-2.</title>
        <authorList>
            <person name="Srinivasan S."/>
        </authorList>
    </citation>
    <scope>NUCLEOTIDE SEQUENCE [LARGE SCALE GENOMIC DNA]</scope>
    <source>
        <strain evidence="4 5">17bor-2</strain>
    </source>
</reference>
<dbReference type="InterPro" id="IPR036388">
    <property type="entry name" value="WH-like_DNA-bd_sf"/>
</dbReference>
<dbReference type="OrthoDB" id="53326at2"/>
<evidence type="ECO:0000313" key="5">
    <source>
        <dbReference type="Proteomes" id="UP000245368"/>
    </source>
</evidence>
<dbReference type="PANTHER" id="PTHR16305">
    <property type="entry name" value="TESTICULAR SOLUBLE ADENYLYL CYCLASE"/>
    <property type="match status" value="1"/>
</dbReference>
<evidence type="ECO:0000256" key="2">
    <source>
        <dbReference type="ARBA" id="ARBA00022840"/>
    </source>
</evidence>
<dbReference type="SUPFAM" id="SSF48452">
    <property type="entry name" value="TPR-like"/>
    <property type="match status" value="3"/>
</dbReference>
<dbReference type="Pfam" id="PF03704">
    <property type="entry name" value="BTAD"/>
    <property type="match status" value="1"/>
</dbReference>
<dbReference type="SUPFAM" id="SSF52540">
    <property type="entry name" value="P-loop containing nucleoside triphosphate hydrolases"/>
    <property type="match status" value="1"/>
</dbReference>
<dbReference type="InterPro" id="IPR016032">
    <property type="entry name" value="Sig_transdc_resp-reg_C-effctor"/>
</dbReference>
<dbReference type="PANTHER" id="PTHR16305:SF35">
    <property type="entry name" value="TRANSCRIPTIONAL ACTIVATOR DOMAIN"/>
    <property type="match status" value="1"/>
</dbReference>
<dbReference type="InterPro" id="IPR019734">
    <property type="entry name" value="TPR_rpt"/>
</dbReference>
<dbReference type="GO" id="GO:0006355">
    <property type="term" value="P:regulation of DNA-templated transcription"/>
    <property type="evidence" value="ECO:0007669"/>
    <property type="project" value="InterPro"/>
</dbReference>
<evidence type="ECO:0000256" key="1">
    <source>
        <dbReference type="ARBA" id="ARBA00022741"/>
    </source>
</evidence>
<evidence type="ECO:0000313" key="4">
    <source>
        <dbReference type="EMBL" id="AWN23561.1"/>
    </source>
</evidence>
<sequence>MTASSAARLRVQTLGVPHVWSAGTPCALSGKSMALLVYLALEGTVHRDILTELLWTDKAGQGARSNLRQELYRLRGKLGGEWLRFEGEWITLCGADVDLLDLRAHLRAGRWQAAAELVGGEFLPGLEPPAAEGFGEWREQQAAQAREDSLKALSAWADELERRGEYRAALAVHGRACALDDLAEAHHQAAIRLLLVLGEREAALERYHKFAALLRRELGALPGEDTQALARLAQGAPSTDAPLPLSGREDALYALSKARVALVLGDAGVGKTRLVSAFALQPGLTLHGLADLSGIPYAPLAEALSQRVDRWPPPGSLARRALLRLLPGEGAAHAPEDAAPLPEDRALFVRLLSEALGTVLGGELLVVEDLHWLDPGTLDVVVHHLRHTPGRVVLTARPEELARRSDFTAVLGGLERDRLLTRVPITELDEEQLRALLRALVGHDAPLFSQRLYRATAGHPLFILETLRDLRERGELRQVEGRWQTPYDESTVDYAEILTPPSVSAAIHERLARLGKGARRALQAAALSSEALSAAQIAEVSGLSEWDTVEALEEAQAARLMTLRGAGYMFGHELYRHATAREVVGARRQVLHRALARVLERSGVQPAQVAEHLEEAGEHAAAWRRWKEAAQNAARLFAHDKASEYFRRALACSPGEAEAFDMLAEQVELLRHIDDQPARLLALTRMRELAGQLGDPERQAEAAARFASYYTEQDEYASAVSMALSTLETVQAASPGRRAALLLEAGAALACQERHPEALSVLERALALTQPNTPQHANVLYWMGHCAAQQGDWPAAALHYAAAMCGLPAHRLTRGRILTLWQLGRVQTRLRAWSAARDHLTQASREALKLGSAPLQVLCLTALGQLHLDEGDVSAARQLAGEAQRLEVHDSEGQEELDRLLARLATLPTDVTPA</sequence>
<feature type="domain" description="Bacterial transcriptional activator" evidence="3">
    <location>
        <begin position="97"/>
        <end position="233"/>
    </location>
</feature>
<proteinExistence type="predicted"/>
<dbReference type="Proteomes" id="UP000245368">
    <property type="component" value="Chromosome"/>
</dbReference>
<dbReference type="GO" id="GO:0005524">
    <property type="term" value="F:ATP binding"/>
    <property type="evidence" value="ECO:0007669"/>
    <property type="project" value="UniProtKB-KW"/>
</dbReference>
<dbReference type="Pfam" id="PF13191">
    <property type="entry name" value="AAA_16"/>
    <property type="match status" value="1"/>
</dbReference>
<dbReference type="SMART" id="SM01043">
    <property type="entry name" value="BTAD"/>
    <property type="match status" value="1"/>
</dbReference>
<dbReference type="InterPro" id="IPR041664">
    <property type="entry name" value="AAA_16"/>
</dbReference>
<dbReference type="EMBL" id="CP029494">
    <property type="protein sequence ID" value="AWN23561.1"/>
    <property type="molecule type" value="Genomic_DNA"/>
</dbReference>
<dbReference type="Gene3D" id="1.25.40.10">
    <property type="entry name" value="Tetratricopeptide repeat domain"/>
    <property type="match status" value="2"/>
</dbReference>
<dbReference type="InterPro" id="IPR011990">
    <property type="entry name" value="TPR-like_helical_dom_sf"/>
</dbReference>
<accession>A0A2Z3JIY3</accession>
<dbReference type="GO" id="GO:0003677">
    <property type="term" value="F:DNA binding"/>
    <property type="evidence" value="ECO:0007669"/>
    <property type="project" value="InterPro"/>
</dbReference>
<dbReference type="Gene3D" id="1.10.10.10">
    <property type="entry name" value="Winged helix-like DNA-binding domain superfamily/Winged helix DNA-binding domain"/>
    <property type="match status" value="1"/>
</dbReference>
<dbReference type="RefSeq" id="WP_109827289.1">
    <property type="nucleotide sequence ID" value="NZ_CP029494.1"/>
</dbReference>
<name>A0A2Z3JIY3_9DEIO</name>
<keyword evidence="5" id="KW-1185">Reference proteome</keyword>